<name>A0A830FRW4_HALAR</name>
<dbReference type="Proteomes" id="UP000656367">
    <property type="component" value="Unassembled WGS sequence"/>
</dbReference>
<reference evidence="2" key="1">
    <citation type="journal article" date="2014" name="Int. J. Syst. Evol. Microbiol.">
        <title>Complete genome sequence of Corynebacterium casei LMG S-19264T (=DSM 44701T), isolated from a smear-ripened cheese.</title>
        <authorList>
            <consortium name="US DOE Joint Genome Institute (JGI-PGF)"/>
            <person name="Walter F."/>
            <person name="Albersmeier A."/>
            <person name="Kalinowski J."/>
            <person name="Ruckert C."/>
        </authorList>
    </citation>
    <scope>NUCLEOTIDE SEQUENCE</scope>
    <source>
        <strain evidence="2">JCM 15759</strain>
    </source>
</reference>
<dbReference type="EMBL" id="BMON01000009">
    <property type="protein sequence ID" value="GGM52359.1"/>
    <property type="molecule type" value="Genomic_DNA"/>
</dbReference>
<keyword evidence="1" id="KW-0812">Transmembrane</keyword>
<feature type="transmembrane region" description="Helical" evidence="1">
    <location>
        <begin position="46"/>
        <end position="62"/>
    </location>
</feature>
<feature type="transmembrane region" description="Helical" evidence="1">
    <location>
        <begin position="82"/>
        <end position="100"/>
    </location>
</feature>
<keyword evidence="1" id="KW-0472">Membrane</keyword>
<dbReference type="AlphaFoldDB" id="A0A830FRW4"/>
<accession>A0A830FRW4</accession>
<sequence length="121" mass="13123">MIAHYTAEIFKAFLYGAAGLIGGGFLFESGQRYVKTAGSNQFKGKVEALPFFAGMLILGWGLQQLEPVVADVVYAVPSTTRLGVMIISAMLLFNYSVDYFKYTDLKSVSVYAIGSVFILAA</sequence>
<evidence type="ECO:0000256" key="1">
    <source>
        <dbReference type="SAM" id="Phobius"/>
    </source>
</evidence>
<reference evidence="2" key="2">
    <citation type="submission" date="2020-09" db="EMBL/GenBank/DDBJ databases">
        <authorList>
            <person name="Sun Q."/>
            <person name="Ohkuma M."/>
        </authorList>
    </citation>
    <scope>NUCLEOTIDE SEQUENCE</scope>
    <source>
        <strain evidence="2">JCM 15759</strain>
    </source>
</reference>
<dbReference type="RefSeq" id="WP_188854079.1">
    <property type="nucleotide sequence ID" value="NZ_BMON01000009.1"/>
</dbReference>
<feature type="transmembrane region" description="Helical" evidence="1">
    <location>
        <begin position="12"/>
        <end position="34"/>
    </location>
</feature>
<evidence type="ECO:0000313" key="3">
    <source>
        <dbReference type="Proteomes" id="UP000656367"/>
    </source>
</evidence>
<protein>
    <submittedName>
        <fullName evidence="2">Uncharacterized protein</fullName>
    </submittedName>
</protein>
<organism evidence="2 3">
    <name type="scientific">Haloarcula argentinensis</name>
    <dbReference type="NCBI Taxonomy" id="43776"/>
    <lineage>
        <taxon>Archaea</taxon>
        <taxon>Methanobacteriati</taxon>
        <taxon>Methanobacteriota</taxon>
        <taxon>Stenosarchaea group</taxon>
        <taxon>Halobacteria</taxon>
        <taxon>Halobacteriales</taxon>
        <taxon>Haloarculaceae</taxon>
        <taxon>Haloarcula</taxon>
    </lineage>
</organism>
<gene>
    <name evidence="2" type="ORF">GCM10009006_36920</name>
</gene>
<evidence type="ECO:0000313" key="2">
    <source>
        <dbReference type="EMBL" id="GGM52359.1"/>
    </source>
</evidence>
<proteinExistence type="predicted"/>
<comment type="caution">
    <text evidence="2">The sequence shown here is derived from an EMBL/GenBank/DDBJ whole genome shotgun (WGS) entry which is preliminary data.</text>
</comment>
<keyword evidence="1" id="KW-1133">Transmembrane helix</keyword>
<dbReference type="OrthoDB" id="375106at2157"/>